<evidence type="ECO:0000256" key="6">
    <source>
        <dbReference type="SAM" id="SignalP"/>
    </source>
</evidence>
<evidence type="ECO:0000256" key="2">
    <source>
        <dbReference type="ARBA" id="ARBA00022801"/>
    </source>
</evidence>
<dbReference type="GO" id="GO:0005975">
    <property type="term" value="P:carbohydrate metabolic process"/>
    <property type="evidence" value="ECO:0007669"/>
    <property type="project" value="InterPro"/>
</dbReference>
<sequence length="502" mass="56720">MDIPKAHFSLAILVILFAVSSCQNVCNPACKAKEPFDCDNPLTFNRTGFPNNFTFGAATSAYQIEGAARRAFNGWDYYTHRYPERVPDRSTGDLACNSYELYKDDVQLLKKLNVQAYRFSIAWSRVLPKGSLIGGIDENGIKYYNNLINELKANGIEPYVTIFHWDVPQTLEDKYEGFLSPLIVEDYKNYAELLFQRFGDRVKFWITFNQPYSFATKGYGDGSYPPGRCTGCEFGGNSGTEPYVVAHHQLLAHAKTVSIYREKYQKLQGGKIGTTLIGRWFVPLDKLSIRDNAAAKRAFDFFVGWFLDPLVYGDYPLIMKVLVGERLPRFTLQESEMVRGSLDFLGLNYYVSQYATDAPPPLPSQPNVSTDPRVTLSFYRNGIPIGVQAPSFVYYPPGFRNILNYIKEKYKNPLTYITENGVADFGNLTLADALADNGRIQCHCSHLSCLKCAIGDGCNVAGYFAWSSMDNYEFGNGFTLRFGMNWVNFTNPVDRRQKDSGK</sequence>
<keyword evidence="2 5" id="KW-0378">Hydrolase</keyword>
<dbReference type="InterPro" id="IPR001360">
    <property type="entry name" value="Glyco_hydro_1"/>
</dbReference>
<evidence type="ECO:0008006" key="9">
    <source>
        <dbReference type="Google" id="ProtNLM"/>
    </source>
</evidence>
<keyword evidence="8" id="KW-1185">Reference proteome</keyword>
<dbReference type="PROSITE" id="PS00653">
    <property type="entry name" value="GLYCOSYL_HYDROL_F1_2"/>
    <property type="match status" value="1"/>
</dbReference>
<dbReference type="InterPro" id="IPR017853">
    <property type="entry name" value="GH"/>
</dbReference>
<dbReference type="InterPro" id="IPR018120">
    <property type="entry name" value="Glyco_hydro_1_AS"/>
</dbReference>
<evidence type="ECO:0000256" key="5">
    <source>
        <dbReference type="RuleBase" id="RU004468"/>
    </source>
</evidence>
<dbReference type="PANTHER" id="PTHR10353">
    <property type="entry name" value="GLYCOSYL HYDROLASE"/>
    <property type="match status" value="1"/>
</dbReference>
<dbReference type="Gene3D" id="3.20.20.80">
    <property type="entry name" value="Glycosidases"/>
    <property type="match status" value="1"/>
</dbReference>
<keyword evidence="5" id="KW-0326">Glycosidase</keyword>
<protein>
    <recommendedName>
        <fullName evidence="9">Thioglucosidase</fullName>
    </recommendedName>
</protein>
<reference evidence="7 8" key="1">
    <citation type="journal article" date="2013" name="Front. Plant Sci.">
        <title>The Reference Genome of the Halophytic Plant Eutrema salsugineum.</title>
        <authorList>
            <person name="Yang R."/>
            <person name="Jarvis D.E."/>
            <person name="Chen H."/>
            <person name="Beilstein M.A."/>
            <person name="Grimwood J."/>
            <person name="Jenkins J."/>
            <person name="Shu S."/>
            <person name="Prochnik S."/>
            <person name="Xin M."/>
            <person name="Ma C."/>
            <person name="Schmutz J."/>
            <person name="Wing R.A."/>
            <person name="Mitchell-Olds T."/>
            <person name="Schumaker K.S."/>
            <person name="Wang X."/>
        </authorList>
    </citation>
    <scope>NUCLEOTIDE SEQUENCE [LARGE SCALE GENOMIC DNA]</scope>
</reference>
<feature type="non-terminal residue" evidence="7">
    <location>
        <position position="502"/>
    </location>
</feature>
<dbReference type="Pfam" id="PF00232">
    <property type="entry name" value="Glyco_hydro_1"/>
    <property type="match status" value="1"/>
</dbReference>
<dbReference type="STRING" id="72664.V4KSP3"/>
<accession>V4KSP3</accession>
<evidence type="ECO:0000256" key="1">
    <source>
        <dbReference type="ARBA" id="ARBA00010838"/>
    </source>
</evidence>
<dbReference type="OrthoDB" id="1025348at2759"/>
<dbReference type="eggNOG" id="KOG0626">
    <property type="taxonomic scope" value="Eukaryota"/>
</dbReference>
<evidence type="ECO:0000256" key="3">
    <source>
        <dbReference type="PROSITE-ProRule" id="PRU10055"/>
    </source>
</evidence>
<dbReference type="Proteomes" id="UP000030689">
    <property type="component" value="Unassembled WGS sequence"/>
</dbReference>
<evidence type="ECO:0000313" key="7">
    <source>
        <dbReference type="EMBL" id="ESQ30398.1"/>
    </source>
</evidence>
<dbReference type="OMA" id="NEPWIYS"/>
<dbReference type="KEGG" id="eus:EUTSA_v10012108mg"/>
<feature type="signal peptide" evidence="6">
    <location>
        <begin position="1"/>
        <end position="22"/>
    </location>
</feature>
<gene>
    <name evidence="7" type="ORF">EUTSA_v10012108mg</name>
</gene>
<dbReference type="PANTHER" id="PTHR10353:SF301">
    <property type="entry name" value="MYROSINASE 4-RELATED"/>
    <property type="match status" value="1"/>
</dbReference>
<feature type="chain" id="PRO_5004720680" description="Thioglucosidase" evidence="6">
    <location>
        <begin position="23"/>
        <end position="502"/>
    </location>
</feature>
<evidence type="ECO:0000256" key="4">
    <source>
        <dbReference type="RuleBase" id="RU003690"/>
    </source>
</evidence>
<dbReference type="InterPro" id="IPR033132">
    <property type="entry name" value="GH_1_N_CS"/>
</dbReference>
<organism evidence="7 8">
    <name type="scientific">Eutrema salsugineum</name>
    <name type="common">Saltwater cress</name>
    <name type="synonym">Sisymbrium salsugineum</name>
    <dbReference type="NCBI Taxonomy" id="72664"/>
    <lineage>
        <taxon>Eukaryota</taxon>
        <taxon>Viridiplantae</taxon>
        <taxon>Streptophyta</taxon>
        <taxon>Embryophyta</taxon>
        <taxon>Tracheophyta</taxon>
        <taxon>Spermatophyta</taxon>
        <taxon>Magnoliopsida</taxon>
        <taxon>eudicotyledons</taxon>
        <taxon>Gunneridae</taxon>
        <taxon>Pentapetalae</taxon>
        <taxon>rosids</taxon>
        <taxon>malvids</taxon>
        <taxon>Brassicales</taxon>
        <taxon>Brassicaceae</taxon>
        <taxon>Eutremeae</taxon>
        <taxon>Eutrema</taxon>
    </lineage>
</organism>
<dbReference type="PROSITE" id="PS51257">
    <property type="entry name" value="PROKAR_LIPOPROTEIN"/>
    <property type="match status" value="1"/>
</dbReference>
<dbReference type="Gramene" id="ESQ30398">
    <property type="protein sequence ID" value="ESQ30398"/>
    <property type="gene ID" value="EUTSA_v10012108mg"/>
</dbReference>
<dbReference type="GO" id="GO:0008422">
    <property type="term" value="F:beta-glucosidase activity"/>
    <property type="evidence" value="ECO:0007669"/>
    <property type="project" value="TreeGrafter"/>
</dbReference>
<dbReference type="EMBL" id="KI517809">
    <property type="protein sequence ID" value="ESQ30398.1"/>
    <property type="molecule type" value="Genomic_DNA"/>
</dbReference>
<proteinExistence type="inferred from homology"/>
<keyword evidence="6" id="KW-0732">Signal</keyword>
<feature type="active site" description="Nucleophile" evidence="3">
    <location>
        <position position="419"/>
    </location>
</feature>
<dbReference type="FunFam" id="3.20.20.80:FF:000041">
    <property type="entry name" value="Beta-glucosidase 7"/>
    <property type="match status" value="1"/>
</dbReference>
<dbReference type="SUPFAM" id="SSF51445">
    <property type="entry name" value="(Trans)glycosidases"/>
    <property type="match status" value="1"/>
</dbReference>
<dbReference type="PROSITE" id="PS00572">
    <property type="entry name" value="GLYCOSYL_HYDROL_F1_1"/>
    <property type="match status" value="1"/>
</dbReference>
<dbReference type="AlphaFoldDB" id="V4KSP3"/>
<name>V4KSP3_EUTSA</name>
<dbReference type="PRINTS" id="PR00131">
    <property type="entry name" value="GLHYDRLASE1"/>
</dbReference>
<comment type="similarity">
    <text evidence="1 4">Belongs to the glycosyl hydrolase 1 family.</text>
</comment>
<evidence type="ECO:0000313" key="8">
    <source>
        <dbReference type="Proteomes" id="UP000030689"/>
    </source>
</evidence>